<comment type="caution">
    <text evidence="17">The sequence shown here is derived from an EMBL/GenBank/DDBJ whole genome shotgun (WGS) entry which is preliminary data.</text>
</comment>
<dbReference type="NCBIfam" id="NF003672">
    <property type="entry name" value="PRK05297.1"/>
    <property type="match status" value="1"/>
</dbReference>
<dbReference type="Gene3D" id="1.10.8.750">
    <property type="entry name" value="Phosphoribosylformylglycinamidine synthase, linker domain"/>
    <property type="match status" value="1"/>
</dbReference>
<dbReference type="EMBL" id="VRMN01000001">
    <property type="protein sequence ID" value="KAA8498449.1"/>
    <property type="molecule type" value="Genomic_DNA"/>
</dbReference>
<evidence type="ECO:0000256" key="4">
    <source>
        <dbReference type="ARBA" id="ARBA00022598"/>
    </source>
</evidence>
<feature type="domain" description="Phosphoribosylformylglycinamidine synthase linker" evidence="14">
    <location>
        <begin position="290"/>
        <end position="339"/>
    </location>
</feature>
<dbReference type="InterPro" id="IPR029062">
    <property type="entry name" value="Class_I_gatase-like"/>
</dbReference>
<evidence type="ECO:0000256" key="2">
    <source>
        <dbReference type="ARBA" id="ARBA00008608"/>
    </source>
</evidence>
<dbReference type="EC" id="6.3.5.3" evidence="3"/>
<keyword evidence="6" id="KW-0547">Nucleotide-binding</keyword>
<dbReference type="Pfam" id="PF18076">
    <property type="entry name" value="FGAR-AT_N"/>
    <property type="match status" value="1"/>
</dbReference>
<dbReference type="Pfam" id="PF22689">
    <property type="entry name" value="FGAR-AT_PurM_N-like"/>
    <property type="match status" value="1"/>
</dbReference>
<dbReference type="Gene3D" id="3.30.1330.10">
    <property type="entry name" value="PurM-like, N-terminal domain"/>
    <property type="match status" value="2"/>
</dbReference>
<dbReference type="PANTHER" id="PTHR10099">
    <property type="entry name" value="PHOSPHORIBOSYLFORMYLGLYCINAMIDINE SYNTHASE"/>
    <property type="match status" value="1"/>
</dbReference>
<feature type="domain" description="PurM-like C-terminal" evidence="13">
    <location>
        <begin position="552"/>
        <end position="707"/>
    </location>
</feature>
<dbReference type="PANTHER" id="PTHR10099:SF1">
    <property type="entry name" value="PHOSPHORIBOSYLFORMYLGLYCINAMIDINE SYNTHASE"/>
    <property type="match status" value="1"/>
</dbReference>
<evidence type="ECO:0000256" key="9">
    <source>
        <dbReference type="ARBA" id="ARBA00022842"/>
    </source>
</evidence>
<dbReference type="GO" id="GO:0046872">
    <property type="term" value="F:metal ion binding"/>
    <property type="evidence" value="ECO:0007669"/>
    <property type="project" value="UniProtKB-KW"/>
</dbReference>
<feature type="domain" description="FGAR-AT PurM N-terminal-like" evidence="16">
    <location>
        <begin position="772"/>
        <end position="924"/>
    </location>
</feature>
<evidence type="ECO:0000256" key="12">
    <source>
        <dbReference type="ARBA" id="ARBA00032632"/>
    </source>
</evidence>
<keyword evidence="10" id="KW-0315">Glutamine amidotransferase</keyword>
<dbReference type="SMART" id="SM01211">
    <property type="entry name" value="GATase_5"/>
    <property type="match status" value="1"/>
</dbReference>
<evidence type="ECO:0000256" key="5">
    <source>
        <dbReference type="ARBA" id="ARBA00022723"/>
    </source>
</evidence>
<name>A0A5J4Z3A4_PORPP</name>
<dbReference type="InterPro" id="IPR010073">
    <property type="entry name" value="PurL_large"/>
</dbReference>
<keyword evidence="18" id="KW-1185">Reference proteome</keyword>
<dbReference type="OMA" id="LSANWMW"/>
<dbReference type="InterPro" id="IPR041609">
    <property type="entry name" value="PurL_linker"/>
</dbReference>
<dbReference type="UniPathway" id="UPA00074">
    <property type="reaction ID" value="UER00128"/>
</dbReference>
<dbReference type="HAMAP" id="MF_00419">
    <property type="entry name" value="PurL_1"/>
    <property type="match status" value="1"/>
</dbReference>
<dbReference type="Proteomes" id="UP000324585">
    <property type="component" value="Unassembled WGS sequence"/>
</dbReference>
<keyword evidence="8" id="KW-0067">ATP-binding</keyword>
<protein>
    <recommendedName>
        <fullName evidence="3">phosphoribosylformylglycinamidine synthase</fullName>
        <ecNumber evidence="3">6.3.5.3</ecNumber>
    </recommendedName>
    <alternativeName>
        <fullName evidence="12">Formylglycinamide ribonucleotide amidotransferase</fullName>
    </alternativeName>
    <alternativeName>
        <fullName evidence="11">Formylglycinamide ribotide amidotransferase</fullName>
    </alternativeName>
</protein>
<dbReference type="SUPFAM" id="SSF82697">
    <property type="entry name" value="PurS-like"/>
    <property type="match status" value="1"/>
</dbReference>
<dbReference type="InterPro" id="IPR010918">
    <property type="entry name" value="PurM-like_C_dom"/>
</dbReference>
<dbReference type="GO" id="GO:0005524">
    <property type="term" value="F:ATP binding"/>
    <property type="evidence" value="ECO:0007669"/>
    <property type="project" value="UniProtKB-KW"/>
</dbReference>
<dbReference type="SUPFAM" id="SSF109736">
    <property type="entry name" value="FGAM synthase PurL, linker domain"/>
    <property type="match status" value="1"/>
</dbReference>
<keyword evidence="4" id="KW-0436">Ligase</keyword>
<dbReference type="Pfam" id="PF18072">
    <property type="entry name" value="FGAR-AT_linker"/>
    <property type="match status" value="1"/>
</dbReference>
<dbReference type="SUPFAM" id="SSF52317">
    <property type="entry name" value="Class I glutamine amidotransferase-like"/>
    <property type="match status" value="1"/>
</dbReference>
<dbReference type="InterPro" id="IPR036676">
    <property type="entry name" value="PurM-like_C_sf"/>
</dbReference>
<keyword evidence="9" id="KW-0460">Magnesium</keyword>
<accession>A0A5J4Z3A4</accession>
<keyword evidence="7" id="KW-0658">Purine biosynthesis</keyword>
<evidence type="ECO:0000259" key="14">
    <source>
        <dbReference type="Pfam" id="PF18072"/>
    </source>
</evidence>
<dbReference type="OrthoDB" id="6666987at2759"/>
<dbReference type="CDD" id="cd02204">
    <property type="entry name" value="PurL_repeat2"/>
    <property type="match status" value="1"/>
</dbReference>
<feature type="domain" description="PurM-like C-terminal" evidence="13">
    <location>
        <begin position="953"/>
        <end position="1113"/>
    </location>
</feature>
<dbReference type="InterPro" id="IPR040707">
    <property type="entry name" value="FGAR-AT_N"/>
</dbReference>
<evidence type="ECO:0000256" key="3">
    <source>
        <dbReference type="ARBA" id="ARBA00012747"/>
    </source>
</evidence>
<evidence type="ECO:0000256" key="11">
    <source>
        <dbReference type="ARBA" id="ARBA00029823"/>
    </source>
</evidence>
<evidence type="ECO:0000256" key="10">
    <source>
        <dbReference type="ARBA" id="ARBA00022962"/>
    </source>
</evidence>
<dbReference type="CDD" id="cd01740">
    <property type="entry name" value="GATase1_FGAR_AT"/>
    <property type="match status" value="1"/>
</dbReference>
<dbReference type="Gene3D" id="3.40.50.880">
    <property type="match status" value="1"/>
</dbReference>
<proteinExistence type="inferred from homology"/>
<evidence type="ECO:0000256" key="7">
    <source>
        <dbReference type="ARBA" id="ARBA00022755"/>
    </source>
</evidence>
<comment type="pathway">
    <text evidence="1">Purine metabolism; IMP biosynthesis via de novo pathway; 5-amino-1-(5-phospho-D-ribosyl)imidazole from N(2)-formyl-N(1)-(5-phospho-D-ribosyl)glycinamide: step 1/2.</text>
</comment>
<dbReference type="InterPro" id="IPR036921">
    <property type="entry name" value="PurM-like_N_sf"/>
</dbReference>
<dbReference type="SUPFAM" id="SSF56042">
    <property type="entry name" value="PurM C-terminal domain-like"/>
    <property type="match status" value="2"/>
</dbReference>
<sequence>MGILQFVGSDLHGAGFARQTYSPWIRNTHGRAFCTGSRAAPPSVFSRSAHAVPRTARAPHSARRICMVIDGNEAKNNPVQVRSSKASSPSLSVGLTLDTLETKQTADDLGMFITHVYRATRTEFGTENKARKALDCRELTVQREDCFNILSETPFSQRELDVVAWLLGETYEMHKLSAHSQLPQASPTASFVVEVGPRLNFQTAWSSNAVSVFKACGLAKVSRIERSRRYFVSAPAAVSLSASSIEAFVALVHDRMTEQPYVMPLESFDSGLEPAPTGVVDLLGLGVDELHRVNAEQGLGFDEWDVRYYYELFAESLKRNPTNVELFDMAQSNSEHSRHWFFKGKLVIDGEEQPQHLFDVVRDTLRANPRNSVVAFADNSSTIRGYTAPLLVAQAPGEPSSMALQDIDLDVLCTAETHNFPSGVAPFPGAETGAGGRMRDSAATGTGSLLIAGFAGYAVGNLQLDNYALPWESDDFEYPSNLASARQITIEASNGASDYGNKFGEPLICGFARSYGLRDAAGSRREFVKPIMFSGGLGQMYSIHARKKQPQTGMLVVKVGGPAYRIGMGGGAASSMVQGANKAELDLNAVQRGDAEMAQKTYRVLRACVEMGEQNPILSLHDQGAGGNCNVVKELIEPLGARINLREIVVGDASLSAVEIWGAEYQENFGLLLAAERLPSFERLCAREKTLCSVLGEIDGSGKIVLYDSKTDTVVEDLELDAVLGELPQKTYVDKRVSGAERARMLSALHLRDVGSIGIALDRVLRLMTVCSKRFLTTKVDRSVTGLVAQQQTVGALQLPLADVGVVAQSMFALTGAAVALGECPSLTPLSPQAMARMAVAEMLTNMCAARITAVADIKCEGNWMWAAKLPGEGADLYDAACAMRELMITLGIAIDGGKDSVSMAARCGDELVKAPGTLVVSGYVTVNDVRQKLTPDIKRPGGSSLLLVQLGGTWTKSGLRLGGSALAQVFNVTASTPPDIDDATVLLKGLDTLLALQDEEHRRVAPLAYHDVSSGGLLVCLLEMAFAGDCGLEVRVPSSVSPSVSAEELAKVSADQADTMETAALGFLFAEEAGVVIEVDHSARERVMEMFKDQGVPCLHIAETLVESEIVVRAESETGSVSTQSAADESVSAALFRGDVRKLRDTWEATSFELEKMQAEEHCVASEQALLQTQAAAAIPRYQFSMTPRRTPSDVMGAPSKHRVAVIREEGSNGDREMSAAFVLAGFEPWDVHVNDLVEGRVSLDGFRGVVFVGGFSYADVLDSAKGWAGTIRFRDNVRAEFERFYARSDTFSLGVCNGCQLMALLGIVPFGMDELPGSQQPRFVHNDSGRYESRFSTVRIAEQTPSIMLKGLGASQLGVWVAHGEGKAFFPDEAVLERAQALGLTAMHYVDAAGAPTERYPLNPNGSARGIAALCSPDGRHLAMMPHPERAVLEWQWPFRGKGSDTTALMPEGVSPWLCMFQNARVWCDEHTV</sequence>
<feature type="domain" description="Phosphoribosylformylglycinamidine synthase N-terminal" evidence="15">
    <location>
        <begin position="150"/>
        <end position="259"/>
    </location>
</feature>
<dbReference type="GO" id="GO:0006189">
    <property type="term" value="P:'de novo' IMP biosynthetic process"/>
    <property type="evidence" value="ECO:0007669"/>
    <property type="project" value="UniProtKB-UniPathway"/>
</dbReference>
<dbReference type="SUPFAM" id="SSF55326">
    <property type="entry name" value="PurM N-terminal domain-like"/>
    <property type="match status" value="2"/>
</dbReference>
<dbReference type="Pfam" id="PF13507">
    <property type="entry name" value="GATase_5"/>
    <property type="match status" value="1"/>
</dbReference>
<dbReference type="PROSITE" id="PS51273">
    <property type="entry name" value="GATASE_TYPE_1"/>
    <property type="match status" value="1"/>
</dbReference>
<organism evidence="17 18">
    <name type="scientific">Porphyridium purpureum</name>
    <name type="common">Red alga</name>
    <name type="synonym">Porphyridium cruentum</name>
    <dbReference type="NCBI Taxonomy" id="35688"/>
    <lineage>
        <taxon>Eukaryota</taxon>
        <taxon>Rhodophyta</taxon>
        <taxon>Bangiophyceae</taxon>
        <taxon>Porphyridiales</taxon>
        <taxon>Porphyridiaceae</taxon>
        <taxon>Porphyridium</taxon>
    </lineage>
</organism>
<evidence type="ECO:0000256" key="8">
    <source>
        <dbReference type="ARBA" id="ARBA00022840"/>
    </source>
</evidence>
<reference evidence="18" key="1">
    <citation type="journal article" date="2019" name="Nat. Commun.">
        <title>Expansion of phycobilisome linker gene families in mesophilic red algae.</title>
        <authorList>
            <person name="Lee J."/>
            <person name="Kim D."/>
            <person name="Bhattacharya D."/>
            <person name="Yoon H.S."/>
        </authorList>
    </citation>
    <scope>NUCLEOTIDE SEQUENCE [LARGE SCALE GENOMIC DNA]</scope>
    <source>
        <strain evidence="18">CCMP 1328</strain>
    </source>
</reference>
<evidence type="ECO:0000256" key="1">
    <source>
        <dbReference type="ARBA" id="ARBA00004920"/>
    </source>
</evidence>
<evidence type="ECO:0000259" key="16">
    <source>
        <dbReference type="Pfam" id="PF22689"/>
    </source>
</evidence>
<gene>
    <name evidence="17" type="ORF">FVE85_6034</name>
</gene>
<dbReference type="Pfam" id="PF02769">
    <property type="entry name" value="AIRS_C"/>
    <property type="match status" value="2"/>
</dbReference>
<dbReference type="InterPro" id="IPR055181">
    <property type="entry name" value="FGAR-AT_PurM_N-like"/>
</dbReference>
<evidence type="ECO:0000259" key="15">
    <source>
        <dbReference type="Pfam" id="PF18076"/>
    </source>
</evidence>
<evidence type="ECO:0000313" key="18">
    <source>
        <dbReference type="Proteomes" id="UP000324585"/>
    </source>
</evidence>
<evidence type="ECO:0000256" key="6">
    <source>
        <dbReference type="ARBA" id="ARBA00022741"/>
    </source>
</evidence>
<evidence type="ECO:0000259" key="13">
    <source>
        <dbReference type="Pfam" id="PF02769"/>
    </source>
</evidence>
<dbReference type="GO" id="GO:0005737">
    <property type="term" value="C:cytoplasm"/>
    <property type="evidence" value="ECO:0007669"/>
    <property type="project" value="TreeGrafter"/>
</dbReference>
<dbReference type="Gene3D" id="3.90.650.10">
    <property type="entry name" value="PurM-like C-terminal domain"/>
    <property type="match status" value="2"/>
</dbReference>
<dbReference type="FunFam" id="3.90.650.10:FF:000024">
    <property type="entry name" value="Phosphoribosylformylglycinamidine synthase"/>
    <property type="match status" value="1"/>
</dbReference>
<keyword evidence="5" id="KW-0479">Metal-binding</keyword>
<dbReference type="NCBIfam" id="TIGR01735">
    <property type="entry name" value="FGAM_synt"/>
    <property type="match status" value="1"/>
</dbReference>
<dbReference type="GO" id="GO:0004642">
    <property type="term" value="F:phosphoribosylformylglycinamidine synthase activity"/>
    <property type="evidence" value="ECO:0007669"/>
    <property type="project" value="UniProtKB-EC"/>
</dbReference>
<comment type="similarity">
    <text evidence="2">In the N-terminal section; belongs to the FGAMS family.</text>
</comment>
<evidence type="ECO:0000313" key="17">
    <source>
        <dbReference type="EMBL" id="KAA8498449.1"/>
    </source>
</evidence>
<dbReference type="InterPro" id="IPR036604">
    <property type="entry name" value="PurS-like_sf"/>
</dbReference>